<dbReference type="GeneID" id="25902225"/>
<evidence type="ECO:0000313" key="2">
    <source>
        <dbReference type="EMBL" id="KNC86105.1"/>
    </source>
</evidence>
<reference evidence="2 3" key="1">
    <citation type="submission" date="2011-02" db="EMBL/GenBank/DDBJ databases">
        <title>The Genome Sequence of Sphaeroforma arctica JP610.</title>
        <authorList>
            <consortium name="The Broad Institute Genome Sequencing Platform"/>
            <person name="Russ C."/>
            <person name="Cuomo C."/>
            <person name="Young S.K."/>
            <person name="Zeng Q."/>
            <person name="Gargeya S."/>
            <person name="Alvarado L."/>
            <person name="Berlin A."/>
            <person name="Chapman S.B."/>
            <person name="Chen Z."/>
            <person name="Freedman E."/>
            <person name="Gellesch M."/>
            <person name="Goldberg J."/>
            <person name="Griggs A."/>
            <person name="Gujja S."/>
            <person name="Heilman E."/>
            <person name="Heiman D."/>
            <person name="Howarth C."/>
            <person name="Mehta T."/>
            <person name="Neiman D."/>
            <person name="Pearson M."/>
            <person name="Roberts A."/>
            <person name="Saif S."/>
            <person name="Shea T."/>
            <person name="Shenoy N."/>
            <person name="Sisk P."/>
            <person name="Stolte C."/>
            <person name="Sykes S."/>
            <person name="White J."/>
            <person name="Yandava C."/>
            <person name="Burger G."/>
            <person name="Gray M.W."/>
            <person name="Holland P.W.H."/>
            <person name="King N."/>
            <person name="Lang F.B.F."/>
            <person name="Roger A.J."/>
            <person name="Ruiz-Trillo I."/>
            <person name="Haas B."/>
            <person name="Nusbaum C."/>
            <person name="Birren B."/>
        </authorList>
    </citation>
    <scope>NUCLEOTIDE SEQUENCE [LARGE SCALE GENOMIC DNA]</scope>
    <source>
        <strain evidence="2 3">JP610</strain>
    </source>
</reference>
<feature type="compositionally biased region" description="Polar residues" evidence="1">
    <location>
        <begin position="90"/>
        <end position="105"/>
    </location>
</feature>
<organism evidence="2 3">
    <name type="scientific">Sphaeroforma arctica JP610</name>
    <dbReference type="NCBI Taxonomy" id="667725"/>
    <lineage>
        <taxon>Eukaryota</taxon>
        <taxon>Ichthyosporea</taxon>
        <taxon>Ichthyophonida</taxon>
        <taxon>Sphaeroforma</taxon>
    </lineage>
</organism>
<evidence type="ECO:0000256" key="1">
    <source>
        <dbReference type="SAM" id="MobiDB-lite"/>
    </source>
</evidence>
<dbReference type="Pfam" id="PF08045">
    <property type="entry name" value="CDC14"/>
    <property type="match status" value="1"/>
</dbReference>
<evidence type="ECO:0000313" key="3">
    <source>
        <dbReference type="Proteomes" id="UP000054560"/>
    </source>
</evidence>
<keyword evidence="3" id="KW-1185">Reference proteome</keyword>
<protein>
    <submittedName>
        <fullName evidence="2">Uncharacterized protein</fullName>
    </submittedName>
</protein>
<dbReference type="OrthoDB" id="5357220at2759"/>
<accession>A0A0L0GAV0</accession>
<feature type="region of interest" description="Disordered" evidence="1">
    <location>
        <begin position="66"/>
        <end position="110"/>
    </location>
</feature>
<sequence>MTVNAVTRLQARTGVPTRLTSAISKKASPLKHDRYPQQARLPPSQQIIKTKSIVYPAQQRQKELNVTTEANSHPQCTPIYNKQAGRQKPRQSPQQHDSTRQSVLESSDRAVHTEASASISGIGTLAAPCPEKRFNWWINEKNTVHAKAKLAESFVQLQGNFSYAREDGLKKLKHALSEPTEVGRKILALQDLDIYNIVKHLHVSIFERWENSRGLTHKNCRVSVAELVLSLKLLEGAVLLHPESREYVNIELMARFIKGKESLPGAANAHLHKHGLAVLVATLINCTLSQFKRFQAEAGIDSVATSVGYTGQMEREIRLHAWELITIMNNEQSDLNTRIAMRRILEKRFGRSMLESAVRNAQFYT</sequence>
<name>A0A0L0GAV0_9EUKA</name>
<gene>
    <name evidence="2" type="ORF">SARC_01721</name>
</gene>
<dbReference type="InterPro" id="IPR012535">
    <property type="entry name" value="Cell_div_Cdc14"/>
</dbReference>
<dbReference type="RefSeq" id="XP_014160007.1">
    <property type="nucleotide sequence ID" value="XM_014304532.1"/>
</dbReference>
<dbReference type="Proteomes" id="UP000054560">
    <property type="component" value="Unassembled WGS sequence"/>
</dbReference>
<dbReference type="EMBL" id="KQ241667">
    <property type="protein sequence ID" value="KNC86105.1"/>
    <property type="molecule type" value="Genomic_DNA"/>
</dbReference>
<proteinExistence type="predicted"/>
<dbReference type="AlphaFoldDB" id="A0A0L0GAV0"/>
<feature type="compositionally biased region" description="Polar residues" evidence="1">
    <location>
        <begin position="66"/>
        <end position="80"/>
    </location>
</feature>